<dbReference type="EMBL" id="JALKCH010000016">
    <property type="protein sequence ID" value="MCK0198927.1"/>
    <property type="molecule type" value="Genomic_DNA"/>
</dbReference>
<gene>
    <name evidence="1" type="ORF">MWN34_18675</name>
</gene>
<evidence type="ECO:0000313" key="2">
    <source>
        <dbReference type="Proteomes" id="UP001203284"/>
    </source>
</evidence>
<reference evidence="1 2" key="1">
    <citation type="submission" date="2022-04" db="EMBL/GenBank/DDBJ databases">
        <authorList>
            <person name="Grouzdev D.S."/>
            <person name="Pantiukh K.S."/>
            <person name="Krutkina M.S."/>
        </authorList>
    </citation>
    <scope>NUCLEOTIDE SEQUENCE [LARGE SCALE GENOMIC DNA]</scope>
    <source>
        <strain evidence="1 2">6x-1</strain>
    </source>
</reference>
<organism evidence="1 2">
    <name type="scientific">Ancylobacter crimeensis</name>
    <dbReference type="NCBI Taxonomy" id="2579147"/>
    <lineage>
        <taxon>Bacteria</taxon>
        <taxon>Pseudomonadati</taxon>
        <taxon>Pseudomonadota</taxon>
        <taxon>Alphaproteobacteria</taxon>
        <taxon>Hyphomicrobiales</taxon>
        <taxon>Xanthobacteraceae</taxon>
        <taxon>Ancylobacter</taxon>
    </lineage>
</organism>
<dbReference type="Proteomes" id="UP001203284">
    <property type="component" value="Unassembled WGS sequence"/>
</dbReference>
<accession>A0ABT0DG32</accession>
<dbReference type="RefSeq" id="WP_247030828.1">
    <property type="nucleotide sequence ID" value="NZ_JALKCH010000016.1"/>
</dbReference>
<evidence type="ECO:0000313" key="1">
    <source>
        <dbReference type="EMBL" id="MCK0198927.1"/>
    </source>
</evidence>
<name>A0ABT0DG32_9HYPH</name>
<comment type="caution">
    <text evidence="1">The sequence shown here is derived from an EMBL/GenBank/DDBJ whole genome shotgun (WGS) entry which is preliminary data.</text>
</comment>
<protein>
    <submittedName>
        <fullName evidence="1">Uncharacterized protein</fullName>
    </submittedName>
</protein>
<keyword evidence="2" id="KW-1185">Reference proteome</keyword>
<proteinExistence type="predicted"/>
<sequence>MRKIILQAIVALLPLTAGPHAEEVHKVERGTEGLSVIRFHLVNETDRPLACAAAIAHWYSAELGTAAPHGELSAQLWSRPKTGEVFLLNRNQDNMPVQTLWCGFAGADVSTRSDILLARRAGAVEPAIELRCTATEGGATLECRRAVAD</sequence>